<accession>A0A6J5WD73</accession>
<reference evidence="2" key="1">
    <citation type="journal article" date="2020" name="Genome Biol.">
        <title>Gamete binning: chromosome-level and haplotype-resolved genome assembly enabled by high-throughput single-cell sequencing of gamete genomes.</title>
        <authorList>
            <person name="Campoy J.A."/>
            <person name="Sun H."/>
            <person name="Goel M."/>
            <person name="Jiao W.-B."/>
            <person name="Folz-Donahue K."/>
            <person name="Wang N."/>
            <person name="Rubio M."/>
            <person name="Liu C."/>
            <person name="Kukat C."/>
            <person name="Ruiz D."/>
            <person name="Huettel B."/>
            <person name="Schneeberger K."/>
        </authorList>
    </citation>
    <scope>NUCLEOTIDE SEQUENCE [LARGE SCALE GENOMIC DNA]</scope>
    <source>
        <strain evidence="2">cv. Rojo Pasion</strain>
    </source>
</reference>
<gene>
    <name evidence="1" type="ORF">ORAREDHAP_LOCUS7851</name>
</gene>
<sequence length="62" mass="7021">MWFCSCAIPQLTAADRDNWQGAVHIGMLDSLSVVWEKWPDASHNCLCDACVVRKRQPTVCEK</sequence>
<evidence type="ECO:0000313" key="1">
    <source>
        <dbReference type="EMBL" id="CAB4296278.1"/>
    </source>
</evidence>
<organism evidence="1 2">
    <name type="scientific">Prunus armeniaca</name>
    <name type="common">Apricot</name>
    <name type="synonym">Armeniaca vulgaris</name>
    <dbReference type="NCBI Taxonomy" id="36596"/>
    <lineage>
        <taxon>Eukaryota</taxon>
        <taxon>Viridiplantae</taxon>
        <taxon>Streptophyta</taxon>
        <taxon>Embryophyta</taxon>
        <taxon>Tracheophyta</taxon>
        <taxon>Spermatophyta</taxon>
        <taxon>Magnoliopsida</taxon>
        <taxon>eudicotyledons</taxon>
        <taxon>Gunneridae</taxon>
        <taxon>Pentapetalae</taxon>
        <taxon>rosids</taxon>
        <taxon>fabids</taxon>
        <taxon>Rosales</taxon>
        <taxon>Rosaceae</taxon>
        <taxon>Amygdaloideae</taxon>
        <taxon>Amygdaleae</taxon>
        <taxon>Prunus</taxon>
    </lineage>
</organism>
<dbReference type="EMBL" id="CAEKKB010000001">
    <property type="protein sequence ID" value="CAB4296278.1"/>
    <property type="molecule type" value="Genomic_DNA"/>
</dbReference>
<dbReference type="AlphaFoldDB" id="A0A6J5WD73"/>
<keyword evidence="2" id="KW-1185">Reference proteome</keyword>
<dbReference type="Proteomes" id="UP000507245">
    <property type="component" value="Unassembled WGS sequence"/>
</dbReference>
<evidence type="ECO:0000313" key="2">
    <source>
        <dbReference type="Proteomes" id="UP000507245"/>
    </source>
</evidence>
<protein>
    <submittedName>
        <fullName evidence="1">Uncharacterized protein</fullName>
    </submittedName>
</protein>
<proteinExistence type="predicted"/>
<name>A0A6J5WD73_PRUAR</name>